<proteinExistence type="predicted"/>
<feature type="domain" description="Helix-hairpin-helix DNA-binding motif class 1" evidence="2">
    <location>
        <begin position="359"/>
        <end position="378"/>
    </location>
</feature>
<gene>
    <name evidence="4" type="ORF">SAMN04488506_1496</name>
</gene>
<dbReference type="PROSITE" id="PS51257">
    <property type="entry name" value="PROKAR_LIPOPROTEIN"/>
    <property type="match status" value="1"/>
</dbReference>
<keyword evidence="5" id="KW-1185">Reference proteome</keyword>
<evidence type="ECO:0000313" key="5">
    <source>
        <dbReference type="Proteomes" id="UP000199136"/>
    </source>
</evidence>
<dbReference type="InterPro" id="IPR036866">
    <property type="entry name" value="RibonucZ/Hydroxyglut_hydro"/>
</dbReference>
<dbReference type="Proteomes" id="UP000199136">
    <property type="component" value="Unassembled WGS sequence"/>
</dbReference>
<protein>
    <submittedName>
        <fullName evidence="4">Metal-dependent hydrolase, beta-lactamase superfamily II</fullName>
    </submittedName>
</protein>
<dbReference type="PANTHER" id="PTHR30619">
    <property type="entry name" value="DNA INTERNALIZATION/COMPETENCE PROTEIN COMEC/REC2"/>
    <property type="match status" value="1"/>
</dbReference>
<dbReference type="Gene3D" id="3.60.15.10">
    <property type="entry name" value="Ribonuclease Z/Hydroxyacylglutathione hydrolase-like"/>
    <property type="match status" value="1"/>
</dbReference>
<sequence length="386" mass="42084">MKKSLAKMKLFLQLTAAVSFLGACSVESHSPETIESPAAYEASLNQAEDKKMTESEELAVHYIDVGQANATLFEFASDDEEYAILYDTGDWTSTDVVDYLTDKEIQELDLVIASHPDADHIGQLDKVLEQFEVGEVWMSGNTTSSDVFIRSLEAIQKFEVGYYEPRAGEQFDIGPLSMEILHPSVLTSDTNADSISMFVSYGEVDFLFTGDAGKKQEMEMVNSGMNLDAEILALGHHGSDTSSAPAFIDAVSPEVAIYSAGAGNSYGHPQTSVVSLIQEKGIALYGTDQNGTIIVRTDGESYHIETVRDESKIQKDTENSLAGKIDLNTASYEELLEIAHIGPERAEDIISLRPLEKIEDLQKVNGIGPSRLEDIITEGKAYVGGN</sequence>
<dbReference type="CDD" id="cd07731">
    <property type="entry name" value="ComA-like_MBL-fold"/>
    <property type="match status" value="1"/>
</dbReference>
<dbReference type="Pfam" id="PF00753">
    <property type="entry name" value="Lactamase_B"/>
    <property type="match status" value="1"/>
</dbReference>
<dbReference type="Pfam" id="PF12836">
    <property type="entry name" value="HHH_3"/>
    <property type="match status" value="1"/>
</dbReference>
<feature type="chain" id="PRO_5039363559" evidence="1">
    <location>
        <begin position="23"/>
        <end position="386"/>
    </location>
</feature>
<evidence type="ECO:0000259" key="2">
    <source>
        <dbReference type="SMART" id="SM00278"/>
    </source>
</evidence>
<dbReference type="InterPro" id="IPR052159">
    <property type="entry name" value="Competence_DNA_uptake"/>
</dbReference>
<dbReference type="GO" id="GO:0003677">
    <property type="term" value="F:DNA binding"/>
    <property type="evidence" value="ECO:0007669"/>
    <property type="project" value="InterPro"/>
</dbReference>
<dbReference type="GO" id="GO:0006281">
    <property type="term" value="P:DNA repair"/>
    <property type="evidence" value="ECO:0007669"/>
    <property type="project" value="InterPro"/>
</dbReference>
<dbReference type="InterPro" id="IPR010994">
    <property type="entry name" value="RuvA_2-like"/>
</dbReference>
<feature type="domain" description="Metallo-beta-lactamase" evidence="3">
    <location>
        <begin position="67"/>
        <end position="261"/>
    </location>
</feature>
<dbReference type="InterPro" id="IPR003583">
    <property type="entry name" value="Hlx-hairpin-Hlx_DNA-bd_motif"/>
</dbReference>
<dbReference type="InterPro" id="IPR001279">
    <property type="entry name" value="Metallo-B-lactamas"/>
</dbReference>
<dbReference type="SUPFAM" id="SSF56281">
    <property type="entry name" value="Metallo-hydrolase/oxidoreductase"/>
    <property type="match status" value="1"/>
</dbReference>
<dbReference type="SMART" id="SM00278">
    <property type="entry name" value="HhH1"/>
    <property type="match status" value="2"/>
</dbReference>
<name>A0A1I5XND4_9LACT</name>
<feature type="signal peptide" evidence="1">
    <location>
        <begin position="1"/>
        <end position="22"/>
    </location>
</feature>
<dbReference type="PANTHER" id="PTHR30619:SF7">
    <property type="entry name" value="BETA-LACTAMASE DOMAIN PROTEIN"/>
    <property type="match status" value="1"/>
</dbReference>
<evidence type="ECO:0000313" key="4">
    <source>
        <dbReference type="EMBL" id="SFQ33207.1"/>
    </source>
</evidence>
<dbReference type="GO" id="GO:0016787">
    <property type="term" value="F:hydrolase activity"/>
    <property type="evidence" value="ECO:0007669"/>
    <property type="project" value="UniProtKB-KW"/>
</dbReference>
<feature type="domain" description="Helix-hairpin-helix DNA-binding motif class 1" evidence="2">
    <location>
        <begin position="333"/>
        <end position="352"/>
    </location>
</feature>
<reference evidence="4 5" key="1">
    <citation type="submission" date="2016-10" db="EMBL/GenBank/DDBJ databases">
        <authorList>
            <person name="de Groot N.N."/>
        </authorList>
    </citation>
    <scope>NUCLEOTIDE SEQUENCE [LARGE SCALE GENOMIC DNA]</scope>
    <source>
        <strain evidence="4 5">DSM 20581</strain>
    </source>
</reference>
<organism evidence="4 5">
    <name type="scientific">Desemzia incerta</name>
    <dbReference type="NCBI Taxonomy" id="82801"/>
    <lineage>
        <taxon>Bacteria</taxon>
        <taxon>Bacillati</taxon>
        <taxon>Bacillota</taxon>
        <taxon>Bacilli</taxon>
        <taxon>Lactobacillales</taxon>
        <taxon>Carnobacteriaceae</taxon>
        <taxon>Desemzia</taxon>
    </lineage>
</organism>
<dbReference type="STRING" id="82801.SAMN04488506_1496"/>
<accession>A0A1I5XND4</accession>
<keyword evidence="4" id="KW-0378">Hydrolase</keyword>
<dbReference type="AlphaFoldDB" id="A0A1I5XND4"/>
<dbReference type="Gene3D" id="1.10.150.320">
    <property type="entry name" value="Photosystem II 12 kDa extrinsic protein"/>
    <property type="match status" value="1"/>
</dbReference>
<dbReference type="SUPFAM" id="SSF47781">
    <property type="entry name" value="RuvA domain 2-like"/>
    <property type="match status" value="1"/>
</dbReference>
<evidence type="ECO:0000259" key="3">
    <source>
        <dbReference type="SMART" id="SM00849"/>
    </source>
</evidence>
<dbReference type="SMART" id="SM00849">
    <property type="entry name" value="Lactamase_B"/>
    <property type="match status" value="1"/>
</dbReference>
<dbReference type="InterPro" id="IPR035681">
    <property type="entry name" value="ComA-like_MBL"/>
</dbReference>
<dbReference type="EMBL" id="FOXW01000005">
    <property type="protein sequence ID" value="SFQ33207.1"/>
    <property type="molecule type" value="Genomic_DNA"/>
</dbReference>
<evidence type="ECO:0000256" key="1">
    <source>
        <dbReference type="SAM" id="SignalP"/>
    </source>
</evidence>
<keyword evidence="1" id="KW-0732">Signal</keyword>